<keyword evidence="7" id="KW-0482">Metalloprotease</keyword>
<proteinExistence type="inferred from homology"/>
<dbReference type="PANTHER" id="PTHR11533:SF171">
    <property type="entry name" value="AMINOPEPTIDASE"/>
    <property type="match status" value="1"/>
</dbReference>
<feature type="binding site" evidence="9">
    <location>
        <position position="509"/>
    </location>
    <ligand>
        <name>Zn(2+)</name>
        <dbReference type="ChEBI" id="CHEBI:29105"/>
        <note>catalytic</note>
    </ligand>
</feature>
<evidence type="ECO:0000259" key="14">
    <source>
        <dbReference type="Pfam" id="PF17900"/>
    </source>
</evidence>
<keyword evidence="11" id="KW-0472">Membrane</keyword>
<dbReference type="AlphaFoldDB" id="A0A4V5N9U1"/>
<keyword evidence="3" id="KW-0645">Protease</keyword>
<dbReference type="STRING" id="329885.A0A4V5N9U1"/>
<feature type="binding site" evidence="9">
    <location>
        <position position="490"/>
    </location>
    <ligand>
        <name>Zn(2+)</name>
        <dbReference type="ChEBI" id="CHEBI:29105"/>
        <note>catalytic</note>
    </ligand>
</feature>
<evidence type="ECO:0000256" key="2">
    <source>
        <dbReference type="ARBA" id="ARBA00022438"/>
    </source>
</evidence>
<reference evidence="15 16" key="1">
    <citation type="submission" date="2017-03" db="EMBL/GenBank/DDBJ databases">
        <title>Genomes of endolithic fungi from Antarctica.</title>
        <authorList>
            <person name="Coleine C."/>
            <person name="Masonjones S."/>
            <person name="Stajich J.E."/>
        </authorList>
    </citation>
    <scope>NUCLEOTIDE SEQUENCE [LARGE SCALE GENOMIC DNA]</scope>
    <source>
        <strain evidence="15 16">CCFEE 5311</strain>
    </source>
</reference>
<protein>
    <submittedName>
        <fullName evidence="15">Uncharacterized protein</fullName>
    </submittedName>
</protein>
<dbReference type="FunFam" id="2.60.40.1910:FF:000004">
    <property type="entry name" value="Aminopeptidase"/>
    <property type="match status" value="1"/>
</dbReference>
<dbReference type="Pfam" id="PF11838">
    <property type="entry name" value="ERAP1_C"/>
    <property type="match status" value="1"/>
</dbReference>
<comment type="caution">
    <text evidence="15">The sequence shown here is derived from an EMBL/GenBank/DDBJ whole genome shotgun (WGS) entry which is preliminary data.</text>
</comment>
<dbReference type="GO" id="GO:0016020">
    <property type="term" value="C:membrane"/>
    <property type="evidence" value="ECO:0007669"/>
    <property type="project" value="TreeGrafter"/>
</dbReference>
<dbReference type="InterPro" id="IPR027268">
    <property type="entry name" value="Peptidase_M4/M1_CTD_sf"/>
</dbReference>
<gene>
    <name evidence="15" type="ORF">B0A54_04315</name>
</gene>
<dbReference type="Gene3D" id="1.25.50.20">
    <property type="match status" value="1"/>
</dbReference>
<dbReference type="GO" id="GO:0008270">
    <property type="term" value="F:zinc ion binding"/>
    <property type="evidence" value="ECO:0007669"/>
    <property type="project" value="InterPro"/>
</dbReference>
<evidence type="ECO:0000256" key="6">
    <source>
        <dbReference type="ARBA" id="ARBA00022833"/>
    </source>
</evidence>
<dbReference type="Gene3D" id="2.60.40.1730">
    <property type="entry name" value="tricorn interacting facor f3 domain"/>
    <property type="match status" value="1"/>
</dbReference>
<dbReference type="GO" id="GO:0006508">
    <property type="term" value="P:proteolysis"/>
    <property type="evidence" value="ECO:0007669"/>
    <property type="project" value="UniProtKB-KW"/>
</dbReference>
<dbReference type="InterPro" id="IPR034016">
    <property type="entry name" value="M1_APN-typ"/>
</dbReference>
<keyword evidence="4 9" id="KW-0479">Metal-binding</keyword>
<dbReference type="InterPro" id="IPR045357">
    <property type="entry name" value="Aminopeptidase_N-like_N"/>
</dbReference>
<feature type="binding site" evidence="9">
    <location>
        <position position="486"/>
    </location>
    <ligand>
        <name>Zn(2+)</name>
        <dbReference type="ChEBI" id="CHEBI:29105"/>
        <note>catalytic</note>
    </ligand>
</feature>
<comment type="similarity">
    <text evidence="1">Belongs to the peptidase M1 family.</text>
</comment>
<dbReference type="PRINTS" id="PR00756">
    <property type="entry name" value="ALADIPTASE"/>
</dbReference>
<evidence type="ECO:0000256" key="7">
    <source>
        <dbReference type="ARBA" id="ARBA00023049"/>
    </source>
</evidence>
<keyword evidence="2" id="KW-0031">Aminopeptidase</keyword>
<evidence type="ECO:0000256" key="10">
    <source>
        <dbReference type="PIRSR" id="PIRSR634016-4"/>
    </source>
</evidence>
<evidence type="ECO:0000313" key="16">
    <source>
        <dbReference type="Proteomes" id="UP000310066"/>
    </source>
</evidence>
<dbReference type="Proteomes" id="UP000310066">
    <property type="component" value="Unassembled WGS sequence"/>
</dbReference>
<dbReference type="GO" id="GO:0042277">
    <property type="term" value="F:peptide binding"/>
    <property type="evidence" value="ECO:0007669"/>
    <property type="project" value="TreeGrafter"/>
</dbReference>
<evidence type="ECO:0000313" key="15">
    <source>
        <dbReference type="EMBL" id="TKA45219.1"/>
    </source>
</evidence>
<dbReference type="GO" id="GO:0043171">
    <property type="term" value="P:peptide catabolic process"/>
    <property type="evidence" value="ECO:0007669"/>
    <property type="project" value="TreeGrafter"/>
</dbReference>
<sequence>MFCLRSVSSLASSLPFAGDADFHQWLGLLVFLSSCSPLYVVLFLATNYWLQRPCVYCSILLFVLCASLIDFKADWFEPRWQPSMESSLSASETLPSFISGNATVTDAVLETASLAISALNGTGGSLVSAAMNSAKRRVGGGASNSSGSATLDFFSVVKSAMEKWQVRIPCLGVVPSNYALSIFDLKAGDPWTYQGTVAIDLEVKKSTKSITLNTFKLKVHSAELSSEAGKTASSMKASDISYDEKDQRCTFTFDQALPKSPKAVLSISFEGTMNGDMAGFYRSKYKPTVEPSKGVAKDGDNHYMFSTQFESSDARRAFPCFDEPNLKASFDFDIEIPDDLVALSNMGEKEVKKSKKEGHKIVSFEHAPPMSTYLLAWAFGDFEYIEDFTRRKYNGKALPVRVYTTRGLKEQGKLALESAHQVVDYFSEVFRIDYPLPKVDLLAVHEFSHGAMENWGLITYRTTALLFDEAVSDQKYRNRVVYVVAHELAHQWFGNLVTMDWWNELWLNEGFATWVGWLAVDHLHPDWDVWGQFVTEGMQMAFQLDSLRTSHPIEVPVRNALEVGQIFDHISYLKGSSVIRMLAAHLGVKVFLKGVGDYLQAHTYGNARTSDLWDALSKASGQDVAAFMDPWIRKIGFPVVTVAEEPGQISVKQNRFLTAGEVKPEEDETTWWIPIGLKTGPQATDAKREPLTVKEDTYRDIDTSFYKLNADQTGFYRTNLPPQRLVELSKSLDKLSVSDKIGLVGDAAAMAIAGEGTTPAVLSFMEGFATETNYLVWSEVLSSLAKIRSTFSSDAQVSEGLRSFTLKLVTAATDKVGWSFGPHDDYLTGQMRALLIATAGLMGHESTVAEAQKEFKAYLGGDKKAIHPSLRSAVYKIAVKNGGAEAYKAVQNEFLTTTAVDGKELALSSMGFVQSQELAKEYLSWAFSGNVAIQDVHTVGGSLSGNSKVRDAVWAVSLQKFASFEVEKDIEAFFKDKDNAGYDRGLAVVSDTVKGNARYRERDVEVVREWLLAHGYAK</sequence>
<dbReference type="InterPro" id="IPR042097">
    <property type="entry name" value="Aminopeptidase_N-like_N_sf"/>
</dbReference>
<dbReference type="InterPro" id="IPR009598">
    <property type="entry name" value="BCALP"/>
</dbReference>
<dbReference type="GO" id="GO:0005737">
    <property type="term" value="C:cytoplasm"/>
    <property type="evidence" value="ECO:0007669"/>
    <property type="project" value="TreeGrafter"/>
</dbReference>
<evidence type="ECO:0000256" key="8">
    <source>
        <dbReference type="PIRSR" id="PIRSR634016-1"/>
    </source>
</evidence>
<dbReference type="FunFam" id="2.60.40.1730:FF:000002">
    <property type="entry name" value="Aminopeptidase"/>
    <property type="match status" value="1"/>
</dbReference>
<dbReference type="GO" id="GO:0070006">
    <property type="term" value="F:metalloaminopeptidase activity"/>
    <property type="evidence" value="ECO:0007669"/>
    <property type="project" value="TreeGrafter"/>
</dbReference>
<dbReference type="InterPro" id="IPR001930">
    <property type="entry name" value="Peptidase_M1"/>
</dbReference>
<dbReference type="PANTHER" id="PTHR11533">
    <property type="entry name" value="PROTEASE M1 ZINC METALLOPROTEASE"/>
    <property type="match status" value="1"/>
</dbReference>
<evidence type="ECO:0000256" key="3">
    <source>
        <dbReference type="ARBA" id="ARBA00022670"/>
    </source>
</evidence>
<comment type="cofactor">
    <cofactor evidence="9">
        <name>Zn(2+)</name>
        <dbReference type="ChEBI" id="CHEBI:29105"/>
    </cofactor>
    <text evidence="9">Binds 1 zinc ion per subunit.</text>
</comment>
<organism evidence="15 16">
    <name type="scientific">Friedmanniomyces endolithicus</name>
    <dbReference type="NCBI Taxonomy" id="329885"/>
    <lineage>
        <taxon>Eukaryota</taxon>
        <taxon>Fungi</taxon>
        <taxon>Dikarya</taxon>
        <taxon>Ascomycota</taxon>
        <taxon>Pezizomycotina</taxon>
        <taxon>Dothideomycetes</taxon>
        <taxon>Dothideomycetidae</taxon>
        <taxon>Mycosphaerellales</taxon>
        <taxon>Teratosphaeriaceae</taxon>
        <taxon>Friedmanniomyces</taxon>
    </lineage>
</organism>
<feature type="domain" description="ERAP1-like C-terminal" evidence="13">
    <location>
        <begin position="705"/>
        <end position="961"/>
    </location>
</feature>
<name>A0A4V5N9U1_9PEZI</name>
<dbReference type="InterPro" id="IPR050344">
    <property type="entry name" value="Peptidase_M1_aminopeptidases"/>
</dbReference>
<evidence type="ECO:0000256" key="1">
    <source>
        <dbReference type="ARBA" id="ARBA00010136"/>
    </source>
</evidence>
<dbReference type="Pfam" id="PF17900">
    <property type="entry name" value="Peptidase_M1_N"/>
    <property type="match status" value="1"/>
</dbReference>
<feature type="domain" description="Peptidase M1 membrane alanine aminopeptidase" evidence="12">
    <location>
        <begin position="415"/>
        <end position="631"/>
    </location>
</feature>
<keyword evidence="11" id="KW-0812">Transmembrane</keyword>
<feature type="site" description="Transition state stabilizer" evidence="10">
    <location>
        <position position="572"/>
    </location>
</feature>
<keyword evidence="6 9" id="KW-0862">Zinc</keyword>
<keyword evidence="5" id="KW-0378">Hydrolase</keyword>
<dbReference type="Pfam" id="PF01433">
    <property type="entry name" value="Peptidase_M1"/>
    <property type="match status" value="1"/>
</dbReference>
<feature type="transmembrane region" description="Helical" evidence="11">
    <location>
        <begin position="25"/>
        <end position="46"/>
    </location>
</feature>
<evidence type="ECO:0000256" key="5">
    <source>
        <dbReference type="ARBA" id="ARBA00022801"/>
    </source>
</evidence>
<feature type="transmembrane region" description="Helical" evidence="11">
    <location>
        <begin position="53"/>
        <end position="71"/>
    </location>
</feature>
<dbReference type="EMBL" id="NAJP01000012">
    <property type="protein sequence ID" value="TKA45219.1"/>
    <property type="molecule type" value="Genomic_DNA"/>
</dbReference>
<evidence type="ECO:0000256" key="4">
    <source>
        <dbReference type="ARBA" id="ARBA00022723"/>
    </source>
</evidence>
<evidence type="ECO:0000259" key="13">
    <source>
        <dbReference type="Pfam" id="PF11838"/>
    </source>
</evidence>
<accession>A0A4V5N9U1</accession>
<feature type="active site" description="Proton acceptor" evidence="8">
    <location>
        <position position="487"/>
    </location>
</feature>
<dbReference type="InterPro" id="IPR014782">
    <property type="entry name" value="Peptidase_M1_dom"/>
</dbReference>
<evidence type="ECO:0000256" key="11">
    <source>
        <dbReference type="SAM" id="Phobius"/>
    </source>
</evidence>
<feature type="domain" description="Aminopeptidase N-like N-terminal" evidence="14">
    <location>
        <begin position="186"/>
        <end position="374"/>
    </location>
</feature>
<dbReference type="OrthoDB" id="10031169at2759"/>
<dbReference type="SMART" id="SM01396">
    <property type="entry name" value="BC10"/>
    <property type="match status" value="1"/>
</dbReference>
<keyword evidence="11" id="KW-1133">Transmembrane helix</keyword>
<dbReference type="Gene3D" id="1.10.390.10">
    <property type="entry name" value="Neutral Protease Domain 2"/>
    <property type="match status" value="1"/>
</dbReference>
<dbReference type="CDD" id="cd09601">
    <property type="entry name" value="M1_APN-Q_like"/>
    <property type="match status" value="1"/>
</dbReference>
<evidence type="ECO:0000259" key="12">
    <source>
        <dbReference type="Pfam" id="PF01433"/>
    </source>
</evidence>
<evidence type="ECO:0000256" key="9">
    <source>
        <dbReference type="PIRSR" id="PIRSR634016-3"/>
    </source>
</evidence>
<dbReference type="PROSITE" id="PS51257">
    <property type="entry name" value="PROKAR_LIPOPROTEIN"/>
    <property type="match status" value="1"/>
</dbReference>
<dbReference type="Gene3D" id="2.60.40.1910">
    <property type="match status" value="1"/>
</dbReference>
<dbReference type="SUPFAM" id="SSF55486">
    <property type="entry name" value="Metalloproteases ('zincins'), catalytic domain"/>
    <property type="match status" value="1"/>
</dbReference>
<dbReference type="FunFam" id="1.10.390.10:FF:000001">
    <property type="entry name" value="Aminopeptidase"/>
    <property type="match status" value="1"/>
</dbReference>
<dbReference type="SUPFAM" id="SSF63737">
    <property type="entry name" value="Leukotriene A4 hydrolase N-terminal domain"/>
    <property type="match status" value="1"/>
</dbReference>
<dbReference type="InterPro" id="IPR024571">
    <property type="entry name" value="ERAP1-like_C_dom"/>
</dbReference>